<comment type="caution">
    <text evidence="1">The sequence shown here is derived from an EMBL/GenBank/DDBJ whole genome shotgun (WGS) entry which is preliminary data.</text>
</comment>
<dbReference type="Proteomes" id="UP001060215">
    <property type="component" value="Chromosome 12"/>
</dbReference>
<protein>
    <submittedName>
        <fullName evidence="1">Disease resistance protein RDL5</fullName>
    </submittedName>
</protein>
<sequence>MATAAVDFLLLNLKQLLMYNADLISGVKQQVVCLHDELSMLKAFLKDSTEKGSEYEIVKQLVRQIRDVVYAAEDAIDTFVVHAAMQRARSTFSKVIHGIDYPTKLRNVTEDIQTSGKRLMTFTRSQRLALESHNGESLLIEACRRKRLRW</sequence>
<gene>
    <name evidence="1" type="ORF">LOK49_LG11G00402</name>
</gene>
<evidence type="ECO:0000313" key="2">
    <source>
        <dbReference type="Proteomes" id="UP001060215"/>
    </source>
</evidence>
<keyword evidence="2" id="KW-1185">Reference proteome</keyword>
<evidence type="ECO:0000313" key="1">
    <source>
        <dbReference type="EMBL" id="KAI7993538.1"/>
    </source>
</evidence>
<dbReference type="EMBL" id="CM045769">
    <property type="protein sequence ID" value="KAI7993538.1"/>
    <property type="molecule type" value="Genomic_DNA"/>
</dbReference>
<reference evidence="1 2" key="1">
    <citation type="journal article" date="2022" name="Plant J.">
        <title>Chromosome-level genome of Camellia lanceoleosa provides a valuable resource for understanding genome evolution and self-incompatibility.</title>
        <authorList>
            <person name="Gong W."/>
            <person name="Xiao S."/>
            <person name="Wang L."/>
            <person name="Liao Z."/>
            <person name="Chang Y."/>
            <person name="Mo W."/>
            <person name="Hu G."/>
            <person name="Li W."/>
            <person name="Zhao G."/>
            <person name="Zhu H."/>
            <person name="Hu X."/>
            <person name="Ji K."/>
            <person name="Xiang X."/>
            <person name="Song Q."/>
            <person name="Yuan D."/>
            <person name="Jin S."/>
            <person name="Zhang L."/>
        </authorList>
    </citation>
    <scope>NUCLEOTIDE SEQUENCE [LARGE SCALE GENOMIC DNA]</scope>
    <source>
        <strain evidence="1">SQ_2022a</strain>
    </source>
</reference>
<organism evidence="1 2">
    <name type="scientific">Camellia lanceoleosa</name>
    <dbReference type="NCBI Taxonomy" id="1840588"/>
    <lineage>
        <taxon>Eukaryota</taxon>
        <taxon>Viridiplantae</taxon>
        <taxon>Streptophyta</taxon>
        <taxon>Embryophyta</taxon>
        <taxon>Tracheophyta</taxon>
        <taxon>Spermatophyta</taxon>
        <taxon>Magnoliopsida</taxon>
        <taxon>eudicotyledons</taxon>
        <taxon>Gunneridae</taxon>
        <taxon>Pentapetalae</taxon>
        <taxon>asterids</taxon>
        <taxon>Ericales</taxon>
        <taxon>Theaceae</taxon>
        <taxon>Camellia</taxon>
    </lineage>
</organism>
<proteinExistence type="predicted"/>
<name>A0ACC0FXF4_9ERIC</name>
<accession>A0ACC0FXF4</accession>